<dbReference type="Proteomes" id="UP000054007">
    <property type="component" value="Unassembled WGS sequence"/>
</dbReference>
<name>A0A0D7AX40_9AGAR</name>
<keyword evidence="3" id="KW-1185">Reference proteome</keyword>
<evidence type="ECO:0000313" key="3">
    <source>
        <dbReference type="Proteomes" id="UP000054007"/>
    </source>
</evidence>
<evidence type="ECO:0000256" key="1">
    <source>
        <dbReference type="SAM" id="MobiDB-lite"/>
    </source>
</evidence>
<reference evidence="2 3" key="1">
    <citation type="journal article" date="2015" name="Fungal Genet. Biol.">
        <title>Evolution of novel wood decay mechanisms in Agaricales revealed by the genome sequences of Fistulina hepatica and Cylindrobasidium torrendii.</title>
        <authorList>
            <person name="Floudas D."/>
            <person name="Held B.W."/>
            <person name="Riley R."/>
            <person name="Nagy L.G."/>
            <person name="Koehler G."/>
            <person name="Ransdell A.S."/>
            <person name="Younus H."/>
            <person name="Chow J."/>
            <person name="Chiniquy J."/>
            <person name="Lipzen A."/>
            <person name="Tritt A."/>
            <person name="Sun H."/>
            <person name="Haridas S."/>
            <person name="LaButti K."/>
            <person name="Ohm R.A."/>
            <person name="Kues U."/>
            <person name="Blanchette R.A."/>
            <person name="Grigoriev I.V."/>
            <person name="Minto R.E."/>
            <person name="Hibbett D.S."/>
        </authorList>
    </citation>
    <scope>NUCLEOTIDE SEQUENCE [LARGE SCALE GENOMIC DNA]</scope>
    <source>
        <strain evidence="2 3">FP15055 ss-10</strain>
    </source>
</reference>
<evidence type="ECO:0000313" key="2">
    <source>
        <dbReference type="EMBL" id="KIY62560.1"/>
    </source>
</evidence>
<protein>
    <submittedName>
        <fullName evidence="2">Uncharacterized protein</fullName>
    </submittedName>
</protein>
<dbReference type="AlphaFoldDB" id="A0A0D7AX40"/>
<feature type="compositionally biased region" description="Basic and acidic residues" evidence="1">
    <location>
        <begin position="41"/>
        <end position="55"/>
    </location>
</feature>
<dbReference type="EMBL" id="KN880771">
    <property type="protein sequence ID" value="KIY62560.1"/>
    <property type="molecule type" value="Genomic_DNA"/>
</dbReference>
<organism evidence="2 3">
    <name type="scientific">Cylindrobasidium torrendii FP15055 ss-10</name>
    <dbReference type="NCBI Taxonomy" id="1314674"/>
    <lineage>
        <taxon>Eukaryota</taxon>
        <taxon>Fungi</taxon>
        <taxon>Dikarya</taxon>
        <taxon>Basidiomycota</taxon>
        <taxon>Agaricomycotina</taxon>
        <taxon>Agaricomycetes</taxon>
        <taxon>Agaricomycetidae</taxon>
        <taxon>Agaricales</taxon>
        <taxon>Marasmiineae</taxon>
        <taxon>Physalacriaceae</taxon>
        <taxon>Cylindrobasidium</taxon>
    </lineage>
</organism>
<proteinExistence type="predicted"/>
<feature type="compositionally biased region" description="Acidic residues" evidence="1">
    <location>
        <begin position="57"/>
        <end position="87"/>
    </location>
</feature>
<accession>A0A0D7AX40</accession>
<sequence>MSRKSKRFANRGIQVPSGMEDHRDEGDMDNVELVTPGVRRAQSERSKEHVDHAPSVEEVEDEESDDKEGDGNDDEESDGNDDEESDGNDDKESDGNDDEEDGELRICDISLDFADGHYLSE</sequence>
<feature type="region of interest" description="Disordered" evidence="1">
    <location>
        <begin position="1"/>
        <end position="107"/>
    </location>
</feature>
<gene>
    <name evidence="2" type="ORF">CYLTODRAFT_414648</name>
</gene>